<name>A0AAV7UFP6_PLEWA</name>
<keyword evidence="3" id="KW-1185">Reference proteome</keyword>
<evidence type="ECO:0000313" key="3">
    <source>
        <dbReference type="Proteomes" id="UP001066276"/>
    </source>
</evidence>
<dbReference type="AlphaFoldDB" id="A0AAV7UFP6"/>
<feature type="region of interest" description="Disordered" evidence="1">
    <location>
        <begin position="1"/>
        <end position="66"/>
    </location>
</feature>
<proteinExistence type="predicted"/>
<feature type="compositionally biased region" description="Low complexity" evidence="1">
    <location>
        <begin position="35"/>
        <end position="47"/>
    </location>
</feature>
<dbReference type="EMBL" id="JANPWB010000005">
    <property type="protein sequence ID" value="KAJ1187882.1"/>
    <property type="molecule type" value="Genomic_DNA"/>
</dbReference>
<sequence length="125" mass="12650">MLPGPRCGPWGRGGSSRARLTGEEAGGPSPRLKPRPGCGRGPRSGLPAAPKVPRRPAGAQGPWWVSAPLGNKAGEAGAALDRAGAGPRVALGPGGALRRRIGGAAHKLRGGRLSRYWRGAGDPES</sequence>
<comment type="caution">
    <text evidence="2">The sequence shown here is derived from an EMBL/GenBank/DDBJ whole genome shotgun (WGS) entry which is preliminary data.</text>
</comment>
<dbReference type="Proteomes" id="UP001066276">
    <property type="component" value="Chromosome 3_1"/>
</dbReference>
<gene>
    <name evidence="2" type="ORF">NDU88_004648</name>
</gene>
<evidence type="ECO:0000256" key="1">
    <source>
        <dbReference type="SAM" id="MobiDB-lite"/>
    </source>
</evidence>
<evidence type="ECO:0000313" key="2">
    <source>
        <dbReference type="EMBL" id="KAJ1187882.1"/>
    </source>
</evidence>
<accession>A0AAV7UFP6</accession>
<protein>
    <submittedName>
        <fullName evidence="2">Uncharacterized protein</fullName>
    </submittedName>
</protein>
<organism evidence="2 3">
    <name type="scientific">Pleurodeles waltl</name>
    <name type="common">Iberian ribbed newt</name>
    <dbReference type="NCBI Taxonomy" id="8319"/>
    <lineage>
        <taxon>Eukaryota</taxon>
        <taxon>Metazoa</taxon>
        <taxon>Chordata</taxon>
        <taxon>Craniata</taxon>
        <taxon>Vertebrata</taxon>
        <taxon>Euteleostomi</taxon>
        <taxon>Amphibia</taxon>
        <taxon>Batrachia</taxon>
        <taxon>Caudata</taxon>
        <taxon>Salamandroidea</taxon>
        <taxon>Salamandridae</taxon>
        <taxon>Pleurodelinae</taxon>
        <taxon>Pleurodeles</taxon>
    </lineage>
</organism>
<reference evidence="2" key="1">
    <citation type="journal article" date="2022" name="bioRxiv">
        <title>Sequencing and chromosome-scale assembly of the giantPleurodeles waltlgenome.</title>
        <authorList>
            <person name="Brown T."/>
            <person name="Elewa A."/>
            <person name="Iarovenko S."/>
            <person name="Subramanian E."/>
            <person name="Araus A.J."/>
            <person name="Petzold A."/>
            <person name="Susuki M."/>
            <person name="Suzuki K.-i.T."/>
            <person name="Hayashi T."/>
            <person name="Toyoda A."/>
            <person name="Oliveira C."/>
            <person name="Osipova E."/>
            <person name="Leigh N.D."/>
            <person name="Simon A."/>
            <person name="Yun M.H."/>
        </authorList>
    </citation>
    <scope>NUCLEOTIDE SEQUENCE</scope>
    <source>
        <strain evidence="2">20211129_DDA</strain>
        <tissue evidence="2">Liver</tissue>
    </source>
</reference>